<sequence length="146" mass="15232">MGALTSLAIRTLHVLAMAALVGGTTVLWYSYRSGAIATLAPARQFEWLFWGEVGVLVFTGVGNLGALGPPGPGTGWGRTLLVKLAVVVGFLGGSVVRTLLLVRASDRENTFDDLSPALRRTLSRVYGATAAVMLGIVVLAEVLAHG</sequence>
<proteinExistence type="predicted"/>
<keyword evidence="1" id="KW-1133">Transmembrane helix</keyword>
<dbReference type="EMBL" id="BMPD01000001">
    <property type="protein sequence ID" value="GGK53959.1"/>
    <property type="molecule type" value="Genomic_DNA"/>
</dbReference>
<feature type="transmembrane region" description="Helical" evidence="1">
    <location>
        <begin position="125"/>
        <end position="144"/>
    </location>
</feature>
<reference evidence="3" key="1">
    <citation type="journal article" date="2014" name="Int. J. Syst. Evol. Microbiol.">
        <title>Complete genome sequence of Corynebacterium casei LMG S-19264T (=DSM 44701T), isolated from a smear-ripened cheese.</title>
        <authorList>
            <consortium name="US DOE Joint Genome Institute (JGI-PGF)"/>
            <person name="Walter F."/>
            <person name="Albersmeier A."/>
            <person name="Kalinowski J."/>
            <person name="Ruckert C."/>
        </authorList>
    </citation>
    <scope>NUCLEOTIDE SEQUENCE</scope>
    <source>
        <strain evidence="3">JCM 19018</strain>
    </source>
</reference>
<feature type="transmembrane region" description="Helical" evidence="1">
    <location>
        <begin position="80"/>
        <end position="105"/>
    </location>
</feature>
<evidence type="ECO:0000259" key="2">
    <source>
        <dbReference type="Pfam" id="PF05425"/>
    </source>
</evidence>
<dbReference type="AlphaFoldDB" id="A0A830EFC3"/>
<keyword evidence="1" id="KW-0472">Membrane</keyword>
<dbReference type="GO" id="GO:0016020">
    <property type="term" value="C:membrane"/>
    <property type="evidence" value="ECO:0007669"/>
    <property type="project" value="InterPro"/>
</dbReference>
<feature type="transmembrane region" description="Helical" evidence="1">
    <location>
        <begin position="47"/>
        <end position="68"/>
    </location>
</feature>
<evidence type="ECO:0000313" key="3">
    <source>
        <dbReference type="EMBL" id="GGK53959.1"/>
    </source>
</evidence>
<dbReference type="Pfam" id="PF05425">
    <property type="entry name" value="CopD"/>
    <property type="match status" value="1"/>
</dbReference>
<feature type="transmembrane region" description="Helical" evidence="1">
    <location>
        <begin position="12"/>
        <end position="31"/>
    </location>
</feature>
<organism evidence="3 4">
    <name type="scientific">Haloarcula sebkhae</name>
    <dbReference type="NCBI Taxonomy" id="932660"/>
    <lineage>
        <taxon>Archaea</taxon>
        <taxon>Methanobacteriati</taxon>
        <taxon>Methanobacteriota</taxon>
        <taxon>Stenosarchaea group</taxon>
        <taxon>Halobacteria</taxon>
        <taxon>Halobacteriales</taxon>
        <taxon>Haloarculaceae</taxon>
        <taxon>Haloarcula</taxon>
    </lineage>
</organism>
<dbReference type="Proteomes" id="UP000614221">
    <property type="component" value="Unassembled WGS sequence"/>
</dbReference>
<keyword evidence="1" id="KW-0812">Transmembrane</keyword>
<reference evidence="3" key="2">
    <citation type="submission" date="2020-09" db="EMBL/GenBank/DDBJ databases">
        <authorList>
            <person name="Sun Q."/>
            <person name="Ohkuma M."/>
        </authorList>
    </citation>
    <scope>NUCLEOTIDE SEQUENCE</scope>
    <source>
        <strain evidence="3">JCM 19018</strain>
    </source>
</reference>
<feature type="domain" description="Copper resistance protein D" evidence="2">
    <location>
        <begin position="42"/>
        <end position="143"/>
    </location>
</feature>
<gene>
    <name evidence="3" type="ORF">GCM10009067_03100</name>
</gene>
<name>A0A830EFC3_9EURY</name>
<comment type="caution">
    <text evidence="3">The sequence shown here is derived from an EMBL/GenBank/DDBJ whole genome shotgun (WGS) entry which is preliminary data.</text>
</comment>
<evidence type="ECO:0000256" key="1">
    <source>
        <dbReference type="SAM" id="Phobius"/>
    </source>
</evidence>
<dbReference type="InterPro" id="IPR008457">
    <property type="entry name" value="Cu-R_CopD_dom"/>
</dbReference>
<protein>
    <recommendedName>
        <fullName evidence="2">Copper resistance protein D domain-containing protein</fullName>
    </recommendedName>
</protein>
<evidence type="ECO:0000313" key="4">
    <source>
        <dbReference type="Proteomes" id="UP000614221"/>
    </source>
</evidence>
<accession>A0A830EFC3</accession>